<dbReference type="InterPro" id="IPR016161">
    <property type="entry name" value="Ald_DH/histidinol_DH"/>
</dbReference>
<evidence type="ECO:0000256" key="3">
    <source>
        <dbReference type="ARBA" id="ARBA00023097"/>
    </source>
</evidence>
<comment type="similarity">
    <text evidence="1 5">Belongs to the aldehyde dehydrogenase family.</text>
</comment>
<evidence type="ECO:0000259" key="6">
    <source>
        <dbReference type="Pfam" id="PF00171"/>
    </source>
</evidence>
<evidence type="ECO:0000256" key="5">
    <source>
        <dbReference type="RuleBase" id="RU003345"/>
    </source>
</evidence>
<keyword evidence="3" id="KW-0558">Oxidation</keyword>
<dbReference type="EMBL" id="JABBNT010000001">
    <property type="protein sequence ID" value="NMM43110.1"/>
    <property type="molecule type" value="Genomic_DNA"/>
</dbReference>
<name>A0A7Y0DWZ6_9PROT</name>
<dbReference type="InterPro" id="IPR016163">
    <property type="entry name" value="Ald_DH_C"/>
</dbReference>
<organism evidence="7 8">
    <name type="scientific">Pacificispira spongiicola</name>
    <dbReference type="NCBI Taxonomy" id="2729598"/>
    <lineage>
        <taxon>Bacteria</taxon>
        <taxon>Pseudomonadati</taxon>
        <taxon>Pseudomonadota</taxon>
        <taxon>Alphaproteobacteria</taxon>
        <taxon>Rhodospirillales</taxon>
        <taxon>Rhodospirillaceae</taxon>
        <taxon>Pacificispira</taxon>
    </lineage>
</organism>
<dbReference type="FunFam" id="3.40.605.10:FF:000026">
    <property type="entry name" value="Aldehyde dehydrogenase, putative"/>
    <property type="match status" value="1"/>
</dbReference>
<evidence type="ECO:0000313" key="8">
    <source>
        <dbReference type="Proteomes" id="UP000539372"/>
    </source>
</evidence>
<evidence type="ECO:0000313" key="7">
    <source>
        <dbReference type="EMBL" id="NMM43110.1"/>
    </source>
</evidence>
<dbReference type="FunFam" id="3.40.605.10:FF:000001">
    <property type="entry name" value="Aldehyde dehydrogenase 1"/>
    <property type="match status" value="1"/>
</dbReference>
<protein>
    <submittedName>
        <fullName evidence="7">Aldehyde dehydrogenase</fullName>
    </submittedName>
</protein>
<dbReference type="PROSITE" id="PS00070">
    <property type="entry name" value="ALDEHYDE_DEHYDR_CYS"/>
    <property type="match status" value="1"/>
</dbReference>
<dbReference type="PROSITE" id="PS00687">
    <property type="entry name" value="ALDEHYDE_DEHYDR_GLU"/>
    <property type="match status" value="1"/>
</dbReference>
<proteinExistence type="inferred from homology"/>
<dbReference type="PANTHER" id="PTHR11699">
    <property type="entry name" value="ALDEHYDE DEHYDROGENASE-RELATED"/>
    <property type="match status" value="1"/>
</dbReference>
<dbReference type="SUPFAM" id="SSF53720">
    <property type="entry name" value="ALDH-like"/>
    <property type="match status" value="1"/>
</dbReference>
<keyword evidence="2 5" id="KW-0560">Oxidoreductase</keyword>
<evidence type="ECO:0000256" key="4">
    <source>
        <dbReference type="PROSITE-ProRule" id="PRU10007"/>
    </source>
</evidence>
<accession>A0A7Y0DWZ6</accession>
<dbReference type="Pfam" id="PF00171">
    <property type="entry name" value="Aldedh"/>
    <property type="match status" value="1"/>
</dbReference>
<dbReference type="InterPro" id="IPR016162">
    <property type="entry name" value="Ald_DH_N"/>
</dbReference>
<feature type="active site" evidence="4">
    <location>
        <position position="271"/>
    </location>
</feature>
<sequence>MERKMTAQDLIARLKDVTPSSIKTKPFVDGKFVDPASDATFETIYPGTGTKIADIAACGQVDVDRAVASARKAFESGVWSRMAPADRKRILTRFSELMLEHRDELAGLETLNVGKPITRSRNGDIPSAAGCIAWYADAIDKVYGEVAETGPDVTTMVVREPLGVVAAVVPWNYPLSMACWKLGPALATGNSVILKPAEQSPFTALRIAELALEAGLPPGVLNVVPGLGEAAGKALGLHMDVDCVTFTGSTEVGKMFLEYSGQSNAKHVSLELGGKSPQIVLNDCDDLDGAARAIAAGIFSNSGQVCNAGSRLVVESGIKDALLERVVAIATDLKAGDPLDESTQLGSIVSEKQFERVMSYIDIGKSEGASVVAGGKAARPESGGFFIEPTVFDNVGNGMRIAQEEIFGPVLSAITVADFDEAVTVANDTIYGLSAAIWTRDIRKAHRAARAIRAGVVWVNCFDRGSMSAPFGGFKQSGFGRDKSLHAMDKYTDWKSIWIAH</sequence>
<dbReference type="Gene3D" id="3.40.605.10">
    <property type="entry name" value="Aldehyde Dehydrogenase, Chain A, domain 1"/>
    <property type="match status" value="1"/>
</dbReference>
<dbReference type="Gene3D" id="3.40.309.10">
    <property type="entry name" value="Aldehyde Dehydrogenase, Chain A, domain 2"/>
    <property type="match status" value="1"/>
</dbReference>
<dbReference type="InterPro" id="IPR016160">
    <property type="entry name" value="Ald_DH_CS_CYS"/>
</dbReference>
<dbReference type="GO" id="GO:0004030">
    <property type="term" value="F:aldehyde dehydrogenase [NAD(P)+] activity"/>
    <property type="evidence" value="ECO:0007669"/>
    <property type="project" value="UniProtKB-ARBA"/>
</dbReference>
<reference evidence="7 8" key="1">
    <citation type="submission" date="2020-04" db="EMBL/GenBank/DDBJ databases">
        <title>Rhodospirillaceae bacterium KN72 isolated from deep sea.</title>
        <authorList>
            <person name="Zhang D.-C."/>
        </authorList>
    </citation>
    <scope>NUCLEOTIDE SEQUENCE [LARGE SCALE GENOMIC DNA]</scope>
    <source>
        <strain evidence="7 8">KN72</strain>
    </source>
</reference>
<evidence type="ECO:0000256" key="2">
    <source>
        <dbReference type="ARBA" id="ARBA00023002"/>
    </source>
</evidence>
<dbReference type="AlphaFoldDB" id="A0A7Y0DWZ6"/>
<dbReference type="InterPro" id="IPR029510">
    <property type="entry name" value="Ald_DH_CS_GLU"/>
</dbReference>
<dbReference type="Proteomes" id="UP000539372">
    <property type="component" value="Unassembled WGS sequence"/>
</dbReference>
<feature type="domain" description="Aldehyde dehydrogenase" evidence="6">
    <location>
        <begin position="32"/>
        <end position="497"/>
    </location>
</feature>
<keyword evidence="8" id="KW-1185">Reference proteome</keyword>
<comment type="caution">
    <text evidence="7">The sequence shown here is derived from an EMBL/GenBank/DDBJ whole genome shotgun (WGS) entry which is preliminary data.</text>
</comment>
<dbReference type="InterPro" id="IPR015590">
    <property type="entry name" value="Aldehyde_DH_dom"/>
</dbReference>
<gene>
    <name evidence="7" type="ORF">HH303_01380</name>
</gene>
<evidence type="ECO:0000256" key="1">
    <source>
        <dbReference type="ARBA" id="ARBA00009986"/>
    </source>
</evidence>
<dbReference type="FunFam" id="3.40.309.10:FF:000012">
    <property type="entry name" value="Betaine aldehyde dehydrogenase"/>
    <property type="match status" value="1"/>
</dbReference>
<dbReference type="CDD" id="cd07112">
    <property type="entry name" value="ALDH_GABALDH-PuuC"/>
    <property type="match status" value="1"/>
</dbReference>